<evidence type="ECO:0000313" key="11">
    <source>
        <dbReference type="EMBL" id="RUO25877.1"/>
    </source>
</evidence>
<dbReference type="GO" id="GO:0044874">
    <property type="term" value="P:lipoprotein localization to outer membrane"/>
    <property type="evidence" value="ECO:0007669"/>
    <property type="project" value="UniProtKB-UniRule"/>
</dbReference>
<dbReference type="GO" id="GO:0042953">
    <property type="term" value="P:lipoprotein transport"/>
    <property type="evidence" value="ECO:0007669"/>
    <property type="project" value="InterPro"/>
</dbReference>
<keyword evidence="8 10" id="KW-0653">Protein transport</keyword>
<feature type="chain" id="PRO_5019592834" description="Outer-membrane lipoprotein carrier protein" evidence="10">
    <location>
        <begin position="22"/>
        <end position="206"/>
    </location>
</feature>
<evidence type="ECO:0000256" key="6">
    <source>
        <dbReference type="ARBA" id="ARBA00022729"/>
    </source>
</evidence>
<comment type="similarity">
    <text evidence="2 10">Belongs to the LolA family.</text>
</comment>
<sequence precursor="true">MKTVVSLMAALSFFAVSAASADETAELRDRLQEIDTLQAQFEQRVYDERDLLQEELQGELTLKRPHYLHWETSQPDHSVMVADGESVWYYNSFIEQLSIFDQAQSLEQNPMLVLLSDSDEAWSDFAVTRENDYWIIRDRTQGQVTVALSVAFDEEGLLNRLRVDDGQGQISVFELSEVTLNQNVAADKFTFSAPEGAEIDDQRTNP</sequence>
<evidence type="ECO:0000256" key="3">
    <source>
        <dbReference type="ARBA" id="ARBA00011245"/>
    </source>
</evidence>
<keyword evidence="12" id="KW-1185">Reference proteome</keyword>
<evidence type="ECO:0000256" key="8">
    <source>
        <dbReference type="ARBA" id="ARBA00022927"/>
    </source>
</evidence>
<name>A0A432W728_9GAMM</name>
<evidence type="ECO:0000313" key="12">
    <source>
        <dbReference type="Proteomes" id="UP000288293"/>
    </source>
</evidence>
<dbReference type="Pfam" id="PF03548">
    <property type="entry name" value="LolA"/>
    <property type="match status" value="1"/>
</dbReference>
<proteinExistence type="inferred from homology"/>
<dbReference type="OrthoDB" id="9787361at2"/>
<dbReference type="EMBL" id="PIPL01000001">
    <property type="protein sequence ID" value="RUO25877.1"/>
    <property type="molecule type" value="Genomic_DNA"/>
</dbReference>
<evidence type="ECO:0000256" key="7">
    <source>
        <dbReference type="ARBA" id="ARBA00022764"/>
    </source>
</evidence>
<evidence type="ECO:0000256" key="5">
    <source>
        <dbReference type="ARBA" id="ARBA00022448"/>
    </source>
</evidence>
<keyword evidence="5 10" id="KW-0813">Transport</keyword>
<organism evidence="11 12">
    <name type="scientific">Aliidiomarina minuta</name>
    <dbReference type="NCBI Taxonomy" id="880057"/>
    <lineage>
        <taxon>Bacteria</taxon>
        <taxon>Pseudomonadati</taxon>
        <taxon>Pseudomonadota</taxon>
        <taxon>Gammaproteobacteria</taxon>
        <taxon>Alteromonadales</taxon>
        <taxon>Idiomarinaceae</taxon>
        <taxon>Aliidiomarina</taxon>
    </lineage>
</organism>
<dbReference type="InterPro" id="IPR004564">
    <property type="entry name" value="OM_lipoprot_carrier_LolA-like"/>
</dbReference>
<evidence type="ECO:0000256" key="1">
    <source>
        <dbReference type="ARBA" id="ARBA00004418"/>
    </source>
</evidence>
<protein>
    <recommendedName>
        <fullName evidence="4 10">Outer-membrane lipoprotein carrier protein</fullName>
    </recommendedName>
</protein>
<gene>
    <name evidence="10 11" type="primary">lolA</name>
    <name evidence="11" type="ORF">CWE09_03890</name>
</gene>
<accession>A0A432W728</accession>
<evidence type="ECO:0000256" key="9">
    <source>
        <dbReference type="ARBA" id="ARBA00023186"/>
    </source>
</evidence>
<dbReference type="InterPro" id="IPR018323">
    <property type="entry name" value="OM_lipoprot_carrier_LolA_Pbac"/>
</dbReference>
<dbReference type="InterPro" id="IPR029046">
    <property type="entry name" value="LolA/LolB/LppX"/>
</dbReference>
<dbReference type="PANTHER" id="PTHR35869:SF1">
    <property type="entry name" value="OUTER-MEMBRANE LIPOPROTEIN CARRIER PROTEIN"/>
    <property type="match status" value="1"/>
</dbReference>
<comment type="subcellular location">
    <subcellularLocation>
        <location evidence="1 10">Periplasm</location>
    </subcellularLocation>
</comment>
<dbReference type="AlphaFoldDB" id="A0A432W728"/>
<reference evidence="11 12" key="1">
    <citation type="journal article" date="2011" name="Front. Microbiol.">
        <title>Genomic signatures of strain selection and enhancement in Bacillus atrophaeus var. globigii, a historical biowarfare simulant.</title>
        <authorList>
            <person name="Gibbons H.S."/>
            <person name="Broomall S.M."/>
            <person name="McNew L.A."/>
            <person name="Daligault H."/>
            <person name="Chapman C."/>
            <person name="Bruce D."/>
            <person name="Karavis M."/>
            <person name="Krepps M."/>
            <person name="McGregor P.A."/>
            <person name="Hong C."/>
            <person name="Park K.H."/>
            <person name="Akmal A."/>
            <person name="Feldman A."/>
            <person name="Lin J.S."/>
            <person name="Chang W.E."/>
            <person name="Higgs B.W."/>
            <person name="Demirev P."/>
            <person name="Lindquist J."/>
            <person name="Liem A."/>
            <person name="Fochler E."/>
            <person name="Read T.D."/>
            <person name="Tapia R."/>
            <person name="Johnson S."/>
            <person name="Bishop-Lilly K.A."/>
            <person name="Detter C."/>
            <person name="Han C."/>
            <person name="Sozhamannan S."/>
            <person name="Rosenzweig C.N."/>
            <person name="Skowronski E.W."/>
        </authorList>
    </citation>
    <scope>NUCLEOTIDE SEQUENCE [LARGE SCALE GENOMIC DNA]</scope>
    <source>
        <strain evidence="11 12">MLST1</strain>
    </source>
</reference>
<evidence type="ECO:0000256" key="10">
    <source>
        <dbReference type="HAMAP-Rule" id="MF_00240"/>
    </source>
</evidence>
<dbReference type="SUPFAM" id="SSF89392">
    <property type="entry name" value="Prokaryotic lipoproteins and lipoprotein localization factors"/>
    <property type="match status" value="1"/>
</dbReference>
<dbReference type="NCBIfam" id="TIGR00547">
    <property type="entry name" value="lolA"/>
    <property type="match status" value="1"/>
</dbReference>
<feature type="signal peptide" evidence="10">
    <location>
        <begin position="1"/>
        <end position="21"/>
    </location>
</feature>
<evidence type="ECO:0000256" key="4">
    <source>
        <dbReference type="ARBA" id="ARBA00014035"/>
    </source>
</evidence>
<dbReference type="PANTHER" id="PTHR35869">
    <property type="entry name" value="OUTER-MEMBRANE LIPOPROTEIN CARRIER PROTEIN"/>
    <property type="match status" value="1"/>
</dbReference>
<dbReference type="CDD" id="cd16325">
    <property type="entry name" value="LolA"/>
    <property type="match status" value="1"/>
</dbReference>
<keyword evidence="7 10" id="KW-0574">Periplasm</keyword>
<dbReference type="HAMAP" id="MF_00240">
    <property type="entry name" value="LolA"/>
    <property type="match status" value="1"/>
</dbReference>
<keyword evidence="6 10" id="KW-0732">Signal</keyword>
<comment type="caution">
    <text evidence="11">The sequence shown here is derived from an EMBL/GenBank/DDBJ whole genome shotgun (WGS) entry which is preliminary data.</text>
</comment>
<comment type="subunit">
    <text evidence="3 10">Monomer.</text>
</comment>
<dbReference type="GO" id="GO:0030288">
    <property type="term" value="C:outer membrane-bounded periplasmic space"/>
    <property type="evidence" value="ECO:0007669"/>
    <property type="project" value="TreeGrafter"/>
</dbReference>
<dbReference type="Proteomes" id="UP000288293">
    <property type="component" value="Unassembled WGS sequence"/>
</dbReference>
<comment type="function">
    <text evidence="10">Participates in the translocation of lipoproteins from the inner membrane to the outer membrane. Only forms a complex with a lipoprotein if the residue after the N-terminal Cys is not an aspartate (The Asp acts as a targeting signal to indicate that the lipoprotein should stay in the inner membrane).</text>
</comment>
<dbReference type="Gene3D" id="2.50.20.10">
    <property type="entry name" value="Lipoprotein localisation LolA/LolB/LppX"/>
    <property type="match status" value="1"/>
</dbReference>
<keyword evidence="11" id="KW-0449">Lipoprotein</keyword>
<dbReference type="RefSeq" id="WP_126802694.1">
    <property type="nucleotide sequence ID" value="NZ_PIPL01000001.1"/>
</dbReference>
<keyword evidence="9 10" id="KW-0143">Chaperone</keyword>
<evidence type="ECO:0000256" key="2">
    <source>
        <dbReference type="ARBA" id="ARBA00007615"/>
    </source>
</evidence>